<evidence type="ECO:0000313" key="1">
    <source>
        <dbReference type="EMBL" id="SHM55963.1"/>
    </source>
</evidence>
<accession>A0A1M7JTB0</accession>
<dbReference type="Proteomes" id="UP000184280">
    <property type="component" value="Unassembled WGS sequence"/>
</dbReference>
<evidence type="ECO:0000313" key="2">
    <source>
        <dbReference type="Proteomes" id="UP000184280"/>
    </source>
</evidence>
<dbReference type="RefSeq" id="WP_073045305.1">
    <property type="nucleotide sequence ID" value="NZ_FOLF01000007.1"/>
</dbReference>
<sequence>MISEDINQKLYNGFLTGDDKILRLFYEGDFAKVIDKIIDRIFFRDFNLDKIKREAFNNVYCYLTGKDPKHKDGDIRLRLYETEGNGDFLAWLADMVVKYYQNERNKSKKMQQRHHTSSIDDGVKHLCDKPNTSLEEKEVVERIEKALGMMNSDHAEIARSIIEDEYSPKILAIRLGKAEGSISRLKDKSWEKFKNLYFKLREE</sequence>
<dbReference type="EMBL" id="FRCJ01000004">
    <property type="protein sequence ID" value="SHM55963.1"/>
    <property type="molecule type" value="Genomic_DNA"/>
</dbReference>
<reference evidence="1 2" key="1">
    <citation type="submission" date="2016-11" db="EMBL/GenBank/DDBJ databases">
        <authorList>
            <person name="Jaros S."/>
            <person name="Januszkiewicz K."/>
            <person name="Wedrychowicz H."/>
        </authorList>
    </citation>
    <scope>NUCLEOTIDE SEQUENCE [LARGE SCALE GENOMIC DNA]</scope>
    <source>
        <strain evidence="1 2">BPI-34</strain>
    </source>
</reference>
<dbReference type="AlphaFoldDB" id="A0A1M7JTB0"/>
<organism evidence="1 2">
    <name type="scientific">Xylanibacter ruminicola</name>
    <name type="common">Prevotella ruminicola</name>
    <dbReference type="NCBI Taxonomy" id="839"/>
    <lineage>
        <taxon>Bacteria</taxon>
        <taxon>Pseudomonadati</taxon>
        <taxon>Bacteroidota</taxon>
        <taxon>Bacteroidia</taxon>
        <taxon>Bacteroidales</taxon>
        <taxon>Prevotellaceae</taxon>
        <taxon>Xylanibacter</taxon>
    </lineage>
</organism>
<protein>
    <submittedName>
        <fullName evidence="1">Uncharacterized protein</fullName>
    </submittedName>
</protein>
<gene>
    <name evidence="1" type="ORF">SAMN04488494_2157</name>
</gene>
<proteinExistence type="predicted"/>
<name>A0A1M7JTB0_XYLRU</name>